<evidence type="ECO:0000313" key="1">
    <source>
        <dbReference type="Proteomes" id="UP000887565"/>
    </source>
</evidence>
<evidence type="ECO:0000313" key="2">
    <source>
        <dbReference type="WBParaSite" id="nRc.2.0.1.t16170-RA"/>
    </source>
</evidence>
<organism evidence="1 2">
    <name type="scientific">Romanomermis culicivorax</name>
    <name type="common">Nematode worm</name>
    <dbReference type="NCBI Taxonomy" id="13658"/>
    <lineage>
        <taxon>Eukaryota</taxon>
        <taxon>Metazoa</taxon>
        <taxon>Ecdysozoa</taxon>
        <taxon>Nematoda</taxon>
        <taxon>Enoplea</taxon>
        <taxon>Dorylaimia</taxon>
        <taxon>Mermithida</taxon>
        <taxon>Mermithoidea</taxon>
        <taxon>Mermithidae</taxon>
        <taxon>Romanomermis</taxon>
    </lineage>
</organism>
<reference evidence="2" key="1">
    <citation type="submission" date="2022-11" db="UniProtKB">
        <authorList>
            <consortium name="WormBaseParasite"/>
        </authorList>
    </citation>
    <scope>IDENTIFICATION</scope>
</reference>
<dbReference type="AlphaFoldDB" id="A0A915IQM3"/>
<sequence length="103" mass="11775">MANQHLHCVDATLPFVVRINNFLACCPHWMKNLGWHVWMAITSVARLAQVEEKVNLLISVVEAVECNVKKMEQQLKLVASELVYGHWKNSCPLLIIMSKLFMA</sequence>
<dbReference type="Proteomes" id="UP000887565">
    <property type="component" value="Unplaced"/>
</dbReference>
<protein>
    <submittedName>
        <fullName evidence="2">Uncharacterized protein</fullName>
    </submittedName>
</protein>
<keyword evidence="1" id="KW-1185">Reference proteome</keyword>
<dbReference type="WBParaSite" id="nRc.2.0.1.t16170-RA">
    <property type="protein sequence ID" value="nRc.2.0.1.t16170-RA"/>
    <property type="gene ID" value="nRc.2.0.1.g16170"/>
</dbReference>
<accession>A0A915IQM3</accession>
<name>A0A915IQM3_ROMCU</name>
<proteinExistence type="predicted"/>